<accession>A0A249L3U5</accession>
<dbReference type="RefSeq" id="WP_095687929.1">
    <property type="nucleotide sequence ID" value="NZ_CP016779.1"/>
</dbReference>
<organism evidence="2 3">
    <name type="scientific">Candidatus Nanopelagicus abundans</name>
    <dbReference type="NCBI Taxonomy" id="1884916"/>
    <lineage>
        <taxon>Bacteria</taxon>
        <taxon>Bacillati</taxon>
        <taxon>Actinomycetota</taxon>
        <taxon>Actinomycetes</taxon>
        <taxon>Candidatus Nanopelagicales</taxon>
        <taxon>Candidatus Nanopelagicaceae</taxon>
        <taxon>Candidatus Nanopelagicus</taxon>
    </lineage>
</organism>
<dbReference type="EMBL" id="CP016779">
    <property type="protein sequence ID" value="ASY23654.1"/>
    <property type="molecule type" value="Genomic_DNA"/>
</dbReference>
<keyword evidence="1" id="KW-0732">Signal</keyword>
<keyword evidence="3" id="KW-1185">Reference proteome</keyword>
<evidence type="ECO:0000256" key="1">
    <source>
        <dbReference type="SAM" id="SignalP"/>
    </source>
</evidence>
<feature type="chain" id="PRO_5012151204" evidence="1">
    <location>
        <begin position="28"/>
        <end position="529"/>
    </location>
</feature>
<proteinExistence type="predicted"/>
<protein>
    <submittedName>
        <fullName evidence="2">PhoX domain-containing protein</fullName>
    </submittedName>
</protein>
<dbReference type="KEGG" id="nab:B1sIIB91_01790"/>
<sequence length="529" mass="57001">MLKVKKSNLLLAALVAALISSTVPANAAAGITYMQGANASVTLTPFATAGDRIGNYLIGGIPDGMGVIQSGNKLRVVTNHEWSNSNAVAAARASSAGLTNGSYVSEMHYDLSKKEIVAGKDFMQFVEWFDYKALDYTYEPTAPKGAEAKDQYGSINHATLMNRFCSSTLADAGTFYSKSAGIGYKGAVYLTGEEGGDESRGFAGNEEGDFAQMPRFGLSAWETFVPAPTTTKSTVVFGNEDGSAIDSQLWMYKGNKQKDGSWYEQAGLANGSLYVLATDVANDNEFRAKYGKGKGAPISFESIDWKVNGKTQNAQANKLGMELARVEDGHFDPKKPNDYYFVTTESNKDPKATAPNPATPTVSRDGGALWRLRLKDVNDPLKGGTLTMLLDGSEAPYLSKPDNIVVDDLGNILIQEDPGNNAAIARVVSYRISDGKLATVAQFKSEYFTTGATAFITQDEESSGIIDVTKYLKSGSSDKAKYYMLVAQIHATPAKSRPDLSPTPFGIENAVEGGQWYVMKVNNWTEIYS</sequence>
<evidence type="ECO:0000313" key="3">
    <source>
        <dbReference type="Proteomes" id="UP000217210"/>
    </source>
</evidence>
<evidence type="ECO:0000313" key="2">
    <source>
        <dbReference type="EMBL" id="ASY23654.1"/>
    </source>
</evidence>
<dbReference type="Proteomes" id="UP000217210">
    <property type="component" value="Chromosome"/>
</dbReference>
<dbReference type="Pfam" id="PF05787">
    <property type="entry name" value="PhoX"/>
    <property type="match status" value="1"/>
</dbReference>
<gene>
    <name evidence="2" type="ORF">B1sIIB91_01790</name>
</gene>
<name>A0A249L3U5_9ACTN</name>
<dbReference type="OrthoDB" id="7974158at2"/>
<reference evidence="2 3" key="1">
    <citation type="submission" date="2016-07" db="EMBL/GenBank/DDBJ databases">
        <title>High microdiversification within the ubiquitous acI lineage of Actinobacteria.</title>
        <authorList>
            <person name="Neuenschwander S.M."/>
            <person name="Salcher M."/>
            <person name="Ghai R."/>
            <person name="Pernthaler J."/>
        </authorList>
    </citation>
    <scope>NUCLEOTIDE SEQUENCE [LARGE SCALE GENOMIC DNA]</scope>
    <source>
        <strain evidence="2">MMS-IIB-91</strain>
    </source>
</reference>
<feature type="signal peptide" evidence="1">
    <location>
        <begin position="1"/>
        <end position="27"/>
    </location>
</feature>
<dbReference type="InterPro" id="IPR008557">
    <property type="entry name" value="PhoX"/>
</dbReference>
<dbReference type="AlphaFoldDB" id="A0A249L3U5"/>